<keyword evidence="2" id="KW-1185">Reference proteome</keyword>
<sequence>MCTREVEEEDWWGGGKEGKMKGWEMVNGNVNSGGLLELVLDKEGDQRASLDWSEVIGGQCSVGSEVSAQSVVIGVREARVSVRDQLVGPGVSVGSEVSQ</sequence>
<evidence type="ECO:0000313" key="1">
    <source>
        <dbReference type="EMBL" id="KAG7174477.1"/>
    </source>
</evidence>
<name>A0A8J5N7D6_HOMAM</name>
<dbReference type="AlphaFoldDB" id="A0A8J5N7D6"/>
<proteinExistence type="predicted"/>
<gene>
    <name evidence="1" type="ORF">Hamer_G025805</name>
</gene>
<evidence type="ECO:0000313" key="2">
    <source>
        <dbReference type="Proteomes" id="UP000747542"/>
    </source>
</evidence>
<reference evidence="1" key="1">
    <citation type="journal article" date="2021" name="Sci. Adv.">
        <title>The American lobster genome reveals insights on longevity, neural, and immune adaptations.</title>
        <authorList>
            <person name="Polinski J.M."/>
            <person name="Zimin A.V."/>
            <person name="Clark K.F."/>
            <person name="Kohn A.B."/>
            <person name="Sadowski N."/>
            <person name="Timp W."/>
            <person name="Ptitsyn A."/>
            <person name="Khanna P."/>
            <person name="Romanova D.Y."/>
            <person name="Williams P."/>
            <person name="Greenwood S.J."/>
            <person name="Moroz L.L."/>
            <person name="Walt D.R."/>
            <person name="Bodnar A.G."/>
        </authorList>
    </citation>
    <scope>NUCLEOTIDE SEQUENCE</scope>
    <source>
        <strain evidence="1">GMGI-L3</strain>
    </source>
</reference>
<organism evidence="1 2">
    <name type="scientific">Homarus americanus</name>
    <name type="common">American lobster</name>
    <dbReference type="NCBI Taxonomy" id="6706"/>
    <lineage>
        <taxon>Eukaryota</taxon>
        <taxon>Metazoa</taxon>
        <taxon>Ecdysozoa</taxon>
        <taxon>Arthropoda</taxon>
        <taxon>Crustacea</taxon>
        <taxon>Multicrustacea</taxon>
        <taxon>Malacostraca</taxon>
        <taxon>Eumalacostraca</taxon>
        <taxon>Eucarida</taxon>
        <taxon>Decapoda</taxon>
        <taxon>Pleocyemata</taxon>
        <taxon>Astacidea</taxon>
        <taxon>Nephropoidea</taxon>
        <taxon>Nephropidae</taxon>
        <taxon>Homarus</taxon>
    </lineage>
</organism>
<dbReference type="EMBL" id="JAHLQT010007597">
    <property type="protein sequence ID" value="KAG7174477.1"/>
    <property type="molecule type" value="Genomic_DNA"/>
</dbReference>
<accession>A0A8J5N7D6</accession>
<comment type="caution">
    <text evidence="1">The sequence shown here is derived from an EMBL/GenBank/DDBJ whole genome shotgun (WGS) entry which is preliminary data.</text>
</comment>
<protein>
    <submittedName>
        <fullName evidence="1">Uncharacterized protein</fullName>
    </submittedName>
</protein>
<dbReference type="Proteomes" id="UP000747542">
    <property type="component" value="Unassembled WGS sequence"/>
</dbReference>